<dbReference type="GO" id="GO:0008237">
    <property type="term" value="F:metallopeptidase activity"/>
    <property type="evidence" value="ECO:0007669"/>
    <property type="project" value="InterPro"/>
</dbReference>
<dbReference type="Gene3D" id="3.40.390.10">
    <property type="entry name" value="Collagenase (Catalytic Domain)"/>
    <property type="match status" value="1"/>
</dbReference>
<dbReference type="RefSeq" id="WP_011310488.1">
    <property type="nucleotide sequence ID" value="NC_007391.1"/>
</dbReference>
<proteinExistence type="predicted"/>
<keyword evidence="1" id="KW-0472">Membrane</keyword>
<accession>Q3ZVK4</accession>
<keyword evidence="1" id="KW-1133">Transmembrane helix</keyword>
<sequence>MQNKEKIREQQKKYKERDMKKINYTINISLTLIAILLLSFILYVLYCTYLSPRPISLNSIITTTNLQTIKTNGQHLPNEIQLKNKLKQQYHNLIVDKIKIKIKDNNTATIISADPKVYTNSININYIVDKSLENEIDLNKSYYPNLTLIKQRGYKGLWINNNQPTTDEKNLTNAFLSSYQYFNLPFYEKQEFTSFQELLIFLNQNIKTSWEYIVKNFCNTYKEQLKELILLFYNILANIFNKKNINNILRKIKVENLNNVWGYANLVNKQVALNSTTLKCDYANIAINEWTSGFKTSNSIFKTLFHELGHIINSYYEYKNINIINNLKEFLVKKINNSHNLDNEKILKLFHFSEYSFENEYEFFAEGFTYWFLASDELKTKAWEFWHEFLTLYLPKKIN</sequence>
<protein>
    <submittedName>
        <fullName evidence="2">Putative transmembrane protein</fullName>
    </submittedName>
</protein>
<geneLocation type="plasmid" evidence="2">
    <name>pSci5</name>
</geneLocation>
<evidence type="ECO:0000313" key="2">
    <source>
        <dbReference type="EMBL" id="CAI94311.1"/>
    </source>
</evidence>
<reference evidence="2" key="2">
    <citation type="journal article" date="2006" name="Microbiology (Mosc.)">
        <title>Absence of plasmids encoding adhesion-related proteins innon-insect-transmissible strains of Spiroplasma citri.</title>
        <authorList>
            <person name="Berho N."/>
            <person name="Duret S."/>
            <person name="Renaudin J."/>
        </authorList>
    </citation>
    <scope>NUCLEOTIDE SEQUENCE</scope>
    <source>
        <strain evidence="2">GII3</strain>
        <plasmid evidence="2">pSci5</plasmid>
    </source>
</reference>
<keyword evidence="2" id="KW-0614">Plasmid</keyword>
<reference evidence="2" key="1">
    <citation type="submission" date="2005-05" db="EMBL/GenBank/DDBJ databases">
        <authorList>
            <person name="Foissac X."/>
        </authorList>
    </citation>
    <scope>NUCLEOTIDE SEQUENCE</scope>
    <source>
        <strain evidence="2">GII3</strain>
        <plasmid evidence="2">pSci5</plasmid>
    </source>
</reference>
<name>Q3ZVK4_SPICI</name>
<dbReference type="InterPro" id="IPR024079">
    <property type="entry name" value="MetalloPept_cat_dom_sf"/>
</dbReference>
<dbReference type="AlphaFoldDB" id="Q3ZVK4"/>
<keyword evidence="1 2" id="KW-0812">Transmembrane</keyword>
<dbReference type="EMBL" id="AJ969073">
    <property type="protein sequence ID" value="CAI94311.1"/>
    <property type="molecule type" value="Genomic_DNA"/>
</dbReference>
<evidence type="ECO:0000256" key="1">
    <source>
        <dbReference type="SAM" id="Phobius"/>
    </source>
</evidence>
<dbReference type="SUPFAM" id="SSF55486">
    <property type="entry name" value="Metalloproteases ('zincins'), catalytic domain"/>
    <property type="match status" value="1"/>
</dbReference>
<gene>
    <name evidence="2" type="primary">pSci5_24</name>
</gene>
<feature type="transmembrane region" description="Helical" evidence="1">
    <location>
        <begin position="21"/>
        <end position="46"/>
    </location>
</feature>
<organism evidence="2">
    <name type="scientific">Spiroplasma citri</name>
    <dbReference type="NCBI Taxonomy" id="2133"/>
    <lineage>
        <taxon>Bacteria</taxon>
        <taxon>Bacillati</taxon>
        <taxon>Mycoplasmatota</taxon>
        <taxon>Mollicutes</taxon>
        <taxon>Entomoplasmatales</taxon>
        <taxon>Spiroplasmataceae</taxon>
        <taxon>Spiroplasma</taxon>
    </lineage>
</organism>